<proteinExistence type="predicted"/>
<organism evidence="1 2">
    <name type="scientific">Flavobacterium salmonis</name>
    <dbReference type="NCBI Taxonomy" id="2654844"/>
    <lineage>
        <taxon>Bacteria</taxon>
        <taxon>Pseudomonadati</taxon>
        <taxon>Bacteroidota</taxon>
        <taxon>Flavobacteriia</taxon>
        <taxon>Flavobacteriales</taxon>
        <taxon>Flavobacteriaceae</taxon>
        <taxon>Flavobacterium</taxon>
    </lineage>
</organism>
<protein>
    <submittedName>
        <fullName evidence="1">Uncharacterized protein</fullName>
    </submittedName>
</protein>
<gene>
    <name evidence="1" type="ORF">FLAT13_03352</name>
</gene>
<dbReference type="EMBL" id="CAIJDP010000079">
    <property type="protein sequence ID" value="CAD0006569.1"/>
    <property type="molecule type" value="Genomic_DNA"/>
</dbReference>
<comment type="caution">
    <text evidence="1">The sequence shown here is derived from an EMBL/GenBank/DDBJ whole genome shotgun (WGS) entry which is preliminary data.</text>
</comment>
<sequence length="295" mass="33593">MDYIDNYILYMDSSYSVKAKGFDGEMNNHFDTRKYVLEGIDTDFFILAVFIDNKRVDGFQFDNTSIDLSYHTDNLFMKSIINDFGMTDLNLIPLNHFLPAYKKVMFQVNRSVNLPSFVDVSLSPPLSVKSLSFYGLVCPTYIVKQHTPHSRNQRTLVVSHRGSENGLTEATIFPYGVNIGAQFVNQFVGLNSDPDDGFQFYPVGSSHFSIDDTYIQVGFMGNQDKFFEFDIETLIDQNIIKLSVSDQYRVTKVQPNANGKTQWEFLIDKLLINSNDADFSFTVAIDWKKLPSLGG</sequence>
<dbReference type="AlphaFoldDB" id="A0A6V6Z4R4"/>
<dbReference type="RefSeq" id="WP_180909673.1">
    <property type="nucleotide sequence ID" value="NZ_CAIJDP010000079.1"/>
</dbReference>
<evidence type="ECO:0000313" key="2">
    <source>
        <dbReference type="Proteomes" id="UP000530060"/>
    </source>
</evidence>
<evidence type="ECO:0000313" key="1">
    <source>
        <dbReference type="EMBL" id="CAD0006569.1"/>
    </source>
</evidence>
<keyword evidence="2" id="KW-1185">Reference proteome</keyword>
<dbReference type="Proteomes" id="UP000530060">
    <property type="component" value="Unassembled WGS sequence"/>
</dbReference>
<name>A0A6V6Z4R4_9FLAO</name>
<accession>A0A6V6Z4R4</accession>
<reference evidence="1 2" key="1">
    <citation type="submission" date="2020-06" db="EMBL/GenBank/DDBJ databases">
        <authorList>
            <person name="Criscuolo A."/>
        </authorList>
    </citation>
    <scope>NUCLEOTIDE SEQUENCE [LARGE SCALE GENOMIC DNA]</scope>
    <source>
        <strain evidence="2">CIP 111411</strain>
    </source>
</reference>